<evidence type="ECO:0000313" key="3">
    <source>
        <dbReference type="RefSeq" id="XP_019286688.1"/>
    </source>
</evidence>
<organism evidence="2 3">
    <name type="scientific">Panthera pardus</name>
    <name type="common">Leopard</name>
    <name type="synonym">Felis pardus</name>
    <dbReference type="NCBI Taxonomy" id="9691"/>
    <lineage>
        <taxon>Eukaryota</taxon>
        <taxon>Metazoa</taxon>
        <taxon>Chordata</taxon>
        <taxon>Craniata</taxon>
        <taxon>Vertebrata</taxon>
        <taxon>Euteleostomi</taxon>
        <taxon>Mammalia</taxon>
        <taxon>Eutheria</taxon>
        <taxon>Laurasiatheria</taxon>
        <taxon>Carnivora</taxon>
        <taxon>Feliformia</taxon>
        <taxon>Felidae</taxon>
        <taxon>Pantherinae</taxon>
        <taxon>Panthera</taxon>
    </lineage>
</organism>
<dbReference type="Proteomes" id="UP001165780">
    <property type="component" value="Unplaced"/>
</dbReference>
<feature type="region of interest" description="Disordered" evidence="1">
    <location>
        <begin position="198"/>
        <end position="225"/>
    </location>
</feature>
<name>A0A9V1ER58_PANPR</name>
<accession>A0A9V1ER58</accession>
<gene>
    <name evidence="3" type="primary">LOC109256157</name>
</gene>
<dbReference type="RefSeq" id="XP_019286688.1">
    <property type="nucleotide sequence ID" value="XM_019431143.2"/>
</dbReference>
<protein>
    <submittedName>
        <fullName evidence="3">Uncharacterized protein LOC109256157 isoform X1</fullName>
    </submittedName>
</protein>
<evidence type="ECO:0000313" key="2">
    <source>
        <dbReference type="Proteomes" id="UP001165780"/>
    </source>
</evidence>
<reference evidence="3" key="1">
    <citation type="submission" date="2025-08" db="UniProtKB">
        <authorList>
            <consortium name="RefSeq"/>
        </authorList>
    </citation>
    <scope>IDENTIFICATION</scope>
    <source>
        <tissue evidence="3">Whole blood</tissue>
    </source>
</reference>
<keyword evidence="2" id="KW-1185">Reference proteome</keyword>
<dbReference type="KEGG" id="ppad:109256157"/>
<dbReference type="GeneID" id="109256157"/>
<sequence>MGGLTGPAKRHLQAARWFPRRRLITSRTFFPAPLSRARLWRRWGGGPRCASHGVQLSVLPPSVSAAERGHCGRQAQPRVQRLEADARPPDSSGGLGLGFGGRRPRGTHPPSPCTNGNAGMECPCSSSEGPAPRARRTFPAGPCVGPCLGGRRGCGFLSALAPGPASERTTRQGHQETLFALGTEPRAPEFRLLPSECEPSPADQRDSPVPTVLSRGQVPAAKDKATPWHESRLLDDLVHTFLPDQPSLDECIQGRGVHSTPFCEYSSLSSGLKHFG</sequence>
<proteinExistence type="predicted"/>
<feature type="region of interest" description="Disordered" evidence="1">
    <location>
        <begin position="84"/>
        <end position="116"/>
    </location>
</feature>
<evidence type="ECO:0000256" key="1">
    <source>
        <dbReference type="SAM" id="MobiDB-lite"/>
    </source>
</evidence>
<dbReference type="AlphaFoldDB" id="A0A9V1ER58"/>